<reference evidence="8 9" key="1">
    <citation type="submission" date="2006-08" db="EMBL/GenBank/DDBJ databases">
        <title>Complete sequence of Maricaulis maris MCS10.</title>
        <authorList>
            <consortium name="US DOE Joint Genome Institute"/>
            <person name="Copeland A."/>
            <person name="Lucas S."/>
            <person name="Lapidus A."/>
            <person name="Barry K."/>
            <person name="Detter J.C."/>
            <person name="Glavina del Rio T."/>
            <person name="Hammon N."/>
            <person name="Israni S."/>
            <person name="Dalin E."/>
            <person name="Tice H."/>
            <person name="Pitluck S."/>
            <person name="Saunders E."/>
            <person name="Brettin T."/>
            <person name="Bruce D."/>
            <person name="Han C."/>
            <person name="Tapia R."/>
            <person name="Gilna P."/>
            <person name="Schmutz J."/>
            <person name="Larimer F."/>
            <person name="Land M."/>
            <person name="Hauser L."/>
            <person name="Kyrpides N."/>
            <person name="Mikhailova N."/>
            <person name="Viollier P."/>
            <person name="Stephens C."/>
            <person name="Richardson P."/>
        </authorList>
    </citation>
    <scope>NUCLEOTIDE SEQUENCE [LARGE SCALE GENOMIC DNA]</scope>
    <source>
        <strain evidence="8 9">MCS10</strain>
    </source>
</reference>
<dbReference type="Proteomes" id="UP000001964">
    <property type="component" value="Chromosome"/>
</dbReference>
<dbReference type="InterPro" id="IPR009056">
    <property type="entry name" value="Cyt_c-like_dom"/>
</dbReference>
<keyword evidence="2 6" id="KW-0349">Heme</keyword>
<evidence type="ECO:0000313" key="8">
    <source>
        <dbReference type="EMBL" id="ABI64724.1"/>
    </source>
</evidence>
<dbReference type="KEGG" id="mmr:Mmar10_0431"/>
<evidence type="ECO:0000256" key="1">
    <source>
        <dbReference type="ARBA" id="ARBA00022448"/>
    </source>
</evidence>
<keyword evidence="4" id="KW-0249">Electron transport</keyword>
<proteinExistence type="predicted"/>
<keyword evidence="9" id="KW-1185">Reference proteome</keyword>
<dbReference type="PANTHER" id="PTHR11961">
    <property type="entry name" value="CYTOCHROME C"/>
    <property type="match status" value="1"/>
</dbReference>
<evidence type="ECO:0000256" key="2">
    <source>
        <dbReference type="ARBA" id="ARBA00022617"/>
    </source>
</evidence>
<evidence type="ECO:0000256" key="3">
    <source>
        <dbReference type="ARBA" id="ARBA00022723"/>
    </source>
</evidence>
<evidence type="ECO:0000256" key="5">
    <source>
        <dbReference type="ARBA" id="ARBA00023004"/>
    </source>
</evidence>
<dbReference type="RefSeq" id="WP_011642371.1">
    <property type="nucleotide sequence ID" value="NC_008347.1"/>
</dbReference>
<dbReference type="Gene3D" id="1.10.760.10">
    <property type="entry name" value="Cytochrome c-like domain"/>
    <property type="match status" value="1"/>
</dbReference>
<keyword evidence="3 6" id="KW-0479">Metal-binding</keyword>
<sequence>MGELFWNKVAGVVLATVLGVLAITELGHLLVPSHAAHELTAENTAYPVDWAALDSGHSVEVVEEGPTDYGLVLAAADIGAGERAARRCAACHSFDQGGANGVGPNLWGIVGADIASHDGFGYSGALESIEGGWTYEALDAFIESPAGYAPGTAMSFRGLGNDDTRLELIAYLRSLSDNPMPLPAPLVETASADAVDDAMGTMTDAVDGAVEAMTEVVEEAVDQVAGADDDSEGNEP</sequence>
<dbReference type="GO" id="GO:0020037">
    <property type="term" value="F:heme binding"/>
    <property type="evidence" value="ECO:0007669"/>
    <property type="project" value="InterPro"/>
</dbReference>
<dbReference type="eggNOG" id="COG3474">
    <property type="taxonomic scope" value="Bacteria"/>
</dbReference>
<dbReference type="EMBL" id="CP000449">
    <property type="protein sequence ID" value="ABI64724.1"/>
    <property type="molecule type" value="Genomic_DNA"/>
</dbReference>
<organism evidence="8 9">
    <name type="scientific">Maricaulis maris (strain MCS10)</name>
    <name type="common">Caulobacter maris</name>
    <dbReference type="NCBI Taxonomy" id="394221"/>
    <lineage>
        <taxon>Bacteria</taxon>
        <taxon>Pseudomonadati</taxon>
        <taxon>Pseudomonadota</taxon>
        <taxon>Alphaproteobacteria</taxon>
        <taxon>Maricaulales</taxon>
        <taxon>Maricaulaceae</taxon>
        <taxon>Maricaulis</taxon>
    </lineage>
</organism>
<evidence type="ECO:0000313" key="9">
    <source>
        <dbReference type="Proteomes" id="UP000001964"/>
    </source>
</evidence>
<keyword evidence="5 6" id="KW-0408">Iron</keyword>
<evidence type="ECO:0000259" key="7">
    <source>
        <dbReference type="PROSITE" id="PS51007"/>
    </source>
</evidence>
<protein>
    <submittedName>
        <fullName evidence="8">Cytochrome c, class I</fullName>
    </submittedName>
</protein>
<dbReference type="InterPro" id="IPR002327">
    <property type="entry name" value="Cyt_c_1A/1B"/>
</dbReference>
<dbReference type="GO" id="GO:0046872">
    <property type="term" value="F:metal ion binding"/>
    <property type="evidence" value="ECO:0007669"/>
    <property type="project" value="UniProtKB-KW"/>
</dbReference>
<dbReference type="OrthoDB" id="9805828at2"/>
<dbReference type="SUPFAM" id="SSF46626">
    <property type="entry name" value="Cytochrome c"/>
    <property type="match status" value="1"/>
</dbReference>
<dbReference type="PROSITE" id="PS51007">
    <property type="entry name" value="CYTC"/>
    <property type="match status" value="1"/>
</dbReference>
<keyword evidence="1" id="KW-0813">Transport</keyword>
<dbReference type="AlphaFoldDB" id="Q0ASL3"/>
<feature type="domain" description="Cytochrome c" evidence="7">
    <location>
        <begin position="76"/>
        <end position="176"/>
    </location>
</feature>
<name>Q0ASL3_MARMM</name>
<evidence type="ECO:0000256" key="4">
    <source>
        <dbReference type="ARBA" id="ARBA00022982"/>
    </source>
</evidence>
<accession>Q0ASL3</accession>
<dbReference type="GO" id="GO:0009055">
    <property type="term" value="F:electron transfer activity"/>
    <property type="evidence" value="ECO:0007669"/>
    <property type="project" value="InterPro"/>
</dbReference>
<evidence type="ECO:0000256" key="6">
    <source>
        <dbReference type="PROSITE-ProRule" id="PRU00433"/>
    </source>
</evidence>
<dbReference type="InterPro" id="IPR036909">
    <property type="entry name" value="Cyt_c-like_dom_sf"/>
</dbReference>
<dbReference type="STRING" id="394221.Mmar10_0431"/>
<gene>
    <name evidence="8" type="ordered locus">Mmar10_0431</name>
</gene>
<dbReference type="PRINTS" id="PR00604">
    <property type="entry name" value="CYTCHRMECIAB"/>
</dbReference>
<dbReference type="HOGENOM" id="CLU_060944_4_0_5"/>